<protein>
    <submittedName>
        <fullName evidence="1">Zbed4 protein</fullName>
    </submittedName>
</protein>
<dbReference type="PANTHER" id="PTHR46169">
    <property type="entry name" value="DNA REPLICATION-RELATED ELEMENT FACTOR, ISOFORM A"/>
    <property type="match status" value="1"/>
</dbReference>
<keyword evidence="2" id="KW-1185">Reference proteome</keyword>
<comment type="caution">
    <text evidence="1">The sequence shown here is derived from an EMBL/GenBank/DDBJ whole genome shotgun (WGS) entry which is preliminary data.</text>
</comment>
<evidence type="ECO:0000313" key="2">
    <source>
        <dbReference type="Proteomes" id="UP000604046"/>
    </source>
</evidence>
<sequence length="534" mass="60179">MLVQTKLRPDHHQTARIVDAYFEKQSELLKKSVLGLRRVGKKVDKLLVAEIDCWPSPFDHNYFGVLLHGLTENFEPRSFLLYTDILGTPETAQNQGQRLLSVCRDMLGDDITEVCWAIQSDNTPKASNVPAVLNLRSLRCFAHILALGPTHLLHPVRRQRDRAPVWVMHENAVPEVYDFCERLRAFIKHLDRHEELRKSLTVILRRHNSRIFKLPLDSSSKWNSTFFMLDTFTRMQASIMDWLSVYGDKLPRGAGVALDDFRLARQLAGVLRPVFCCSQLMQGNAFKGSSEKDLEPAAVVEVADAADGQLVAVSDADLLPAIRNFRAGLRNDLEYNKRHLEGSMRELEIAAALDPRYKDLGWMTVAKRQSVRTALRDLILEQGVPDMPPVPAPRERAPDRGPIDGMAGFLERGRAHLNQVVPIPADSRDFRQTVQEVLQLHFNAPSAPLNADPLAIWADRVKKGGPMAVYLAPVARKYLAIPGASGSIERVWSTARTLLQFNKACLEGGRVSKLLPLRYNLEALGLWPMKFDLQ</sequence>
<evidence type="ECO:0000313" key="1">
    <source>
        <dbReference type="EMBL" id="CAE7608941.1"/>
    </source>
</evidence>
<dbReference type="SUPFAM" id="SSF53098">
    <property type="entry name" value="Ribonuclease H-like"/>
    <property type="match status" value="1"/>
</dbReference>
<accession>A0A812V4A3</accession>
<dbReference type="InterPro" id="IPR012337">
    <property type="entry name" value="RNaseH-like_sf"/>
</dbReference>
<dbReference type="AlphaFoldDB" id="A0A812V4A3"/>
<name>A0A812V4A3_9DINO</name>
<dbReference type="OrthoDB" id="10043784at2759"/>
<dbReference type="InterPro" id="IPR052717">
    <property type="entry name" value="Vacuolar_transposase_reg"/>
</dbReference>
<dbReference type="EMBL" id="CAJNDS010002819">
    <property type="protein sequence ID" value="CAE7608941.1"/>
    <property type="molecule type" value="Genomic_DNA"/>
</dbReference>
<proteinExistence type="predicted"/>
<organism evidence="1 2">
    <name type="scientific">Symbiodinium natans</name>
    <dbReference type="NCBI Taxonomy" id="878477"/>
    <lineage>
        <taxon>Eukaryota</taxon>
        <taxon>Sar</taxon>
        <taxon>Alveolata</taxon>
        <taxon>Dinophyceae</taxon>
        <taxon>Suessiales</taxon>
        <taxon>Symbiodiniaceae</taxon>
        <taxon>Symbiodinium</taxon>
    </lineage>
</organism>
<reference evidence="1" key="1">
    <citation type="submission" date="2021-02" db="EMBL/GenBank/DDBJ databases">
        <authorList>
            <person name="Dougan E. K."/>
            <person name="Rhodes N."/>
            <person name="Thang M."/>
            <person name="Chan C."/>
        </authorList>
    </citation>
    <scope>NUCLEOTIDE SEQUENCE</scope>
</reference>
<dbReference type="Proteomes" id="UP000604046">
    <property type="component" value="Unassembled WGS sequence"/>
</dbReference>
<gene>
    <name evidence="1" type="primary">Zbed4</name>
    <name evidence="1" type="ORF">SNAT2548_LOCUS34618</name>
</gene>